<dbReference type="GO" id="GO:0005736">
    <property type="term" value="C:RNA polymerase I complex"/>
    <property type="evidence" value="ECO:0007669"/>
    <property type="project" value="TreeGrafter"/>
</dbReference>
<dbReference type="GO" id="GO:0006352">
    <property type="term" value="P:DNA-templated transcription initiation"/>
    <property type="evidence" value="ECO:0007669"/>
    <property type="project" value="UniProtKB-UniRule"/>
</dbReference>
<accession>A0AAD8I0H5</accession>
<feature type="compositionally biased region" description="Basic and acidic residues" evidence="6">
    <location>
        <begin position="193"/>
        <end position="211"/>
    </location>
</feature>
<dbReference type="PANTHER" id="PTHR12709">
    <property type="entry name" value="DNA-DIRECTED RNA POLYMERASE II, III"/>
    <property type="match status" value="1"/>
</dbReference>
<keyword evidence="3 5" id="KW-0804">Transcription</keyword>
<evidence type="ECO:0000256" key="4">
    <source>
        <dbReference type="ARBA" id="ARBA00023242"/>
    </source>
</evidence>
<evidence type="ECO:0000256" key="1">
    <source>
        <dbReference type="ARBA" id="ARBA00004123"/>
    </source>
</evidence>
<feature type="compositionally biased region" description="Polar residues" evidence="6">
    <location>
        <begin position="177"/>
        <end position="188"/>
    </location>
</feature>
<dbReference type="AlphaFoldDB" id="A0AAD8I0H5"/>
<dbReference type="Gene3D" id="2.40.50.1060">
    <property type="match status" value="1"/>
</dbReference>
<dbReference type="Gene3D" id="3.30.1490.120">
    <property type="entry name" value="RNA polymerase Rpb7-like, N-terminal domain"/>
    <property type="match status" value="1"/>
</dbReference>
<evidence type="ECO:0000256" key="2">
    <source>
        <dbReference type="ARBA" id="ARBA00022478"/>
    </source>
</evidence>
<evidence type="ECO:0000313" key="7">
    <source>
        <dbReference type="EMBL" id="KAK1376418.1"/>
    </source>
</evidence>
<name>A0AAD8I0H5_9APIA</name>
<keyword evidence="4 5" id="KW-0539">Nucleus</keyword>
<gene>
    <name evidence="7" type="ORF">POM88_032611</name>
</gene>
<feature type="region of interest" description="Disordered" evidence="6">
    <location>
        <begin position="177"/>
        <end position="234"/>
    </location>
</feature>
<protein>
    <recommendedName>
        <fullName evidence="5">DNA-directed RNA polymerase subunit</fullName>
    </recommendedName>
</protein>
<evidence type="ECO:0000313" key="8">
    <source>
        <dbReference type="Proteomes" id="UP001237642"/>
    </source>
</evidence>
<dbReference type="GO" id="GO:0006362">
    <property type="term" value="P:transcription elongation by RNA polymerase I"/>
    <property type="evidence" value="ECO:0007669"/>
    <property type="project" value="TreeGrafter"/>
</dbReference>
<dbReference type="PANTHER" id="PTHR12709:SF5">
    <property type="entry name" value="DNA-DIRECTED RNA POLYMERASE I SUBUNIT RPA43"/>
    <property type="match status" value="1"/>
</dbReference>
<evidence type="ECO:0000256" key="5">
    <source>
        <dbReference type="RuleBase" id="RU369086"/>
    </source>
</evidence>
<dbReference type="InterPro" id="IPR045113">
    <property type="entry name" value="Rpb7-like"/>
</dbReference>
<dbReference type="InterPro" id="IPR036898">
    <property type="entry name" value="RNA_pol_Rpb7-like_N_sf"/>
</dbReference>
<evidence type="ECO:0000256" key="6">
    <source>
        <dbReference type="SAM" id="MobiDB-lite"/>
    </source>
</evidence>
<comment type="subcellular location">
    <subcellularLocation>
        <location evidence="1 5">Nucleus</location>
    </subcellularLocation>
</comment>
<dbReference type="Proteomes" id="UP001237642">
    <property type="component" value="Unassembled WGS sequence"/>
</dbReference>
<feature type="compositionally biased region" description="Basic residues" evidence="6">
    <location>
        <begin position="224"/>
        <end position="234"/>
    </location>
</feature>
<keyword evidence="2 5" id="KW-0240">DNA-directed RNA polymerase</keyword>
<keyword evidence="8" id="KW-1185">Reference proteome</keyword>
<reference evidence="7" key="2">
    <citation type="submission" date="2023-05" db="EMBL/GenBank/DDBJ databases">
        <authorList>
            <person name="Schelkunov M.I."/>
        </authorList>
    </citation>
    <scope>NUCLEOTIDE SEQUENCE</scope>
    <source>
        <strain evidence="7">Hsosn_3</strain>
        <tissue evidence="7">Leaf</tissue>
    </source>
</reference>
<evidence type="ECO:0000256" key="3">
    <source>
        <dbReference type="ARBA" id="ARBA00023163"/>
    </source>
</evidence>
<organism evidence="7 8">
    <name type="scientific">Heracleum sosnowskyi</name>
    <dbReference type="NCBI Taxonomy" id="360622"/>
    <lineage>
        <taxon>Eukaryota</taxon>
        <taxon>Viridiplantae</taxon>
        <taxon>Streptophyta</taxon>
        <taxon>Embryophyta</taxon>
        <taxon>Tracheophyta</taxon>
        <taxon>Spermatophyta</taxon>
        <taxon>Magnoliopsida</taxon>
        <taxon>eudicotyledons</taxon>
        <taxon>Gunneridae</taxon>
        <taxon>Pentapetalae</taxon>
        <taxon>asterids</taxon>
        <taxon>campanulids</taxon>
        <taxon>Apiales</taxon>
        <taxon>Apiaceae</taxon>
        <taxon>Apioideae</taxon>
        <taxon>apioid superclade</taxon>
        <taxon>Tordylieae</taxon>
        <taxon>Tordyliinae</taxon>
        <taxon>Heracleum</taxon>
    </lineage>
</organism>
<dbReference type="EMBL" id="JAUIZM010000007">
    <property type="protein sequence ID" value="KAK1376418.1"/>
    <property type="molecule type" value="Genomic_DNA"/>
</dbReference>
<sequence length="234" mass="25969">MEGLKIGDANLVVYLHPSKSNNVSDAVATQLSSLLFKFNESLDGVLLAYEPDVLGNLGTILPGIHPYFGVKLKSKLLLFNPKPEMLLEGKVVKISQQAIHMIVLGFSSAVIVEEDIREEFRYKIKRGKGSYVSGSQKKHKIKFGTIVRFLVKSFDEEVLHLSGSLLSTNTGSASWLHTNSEDVSQDNSNTKRRKEDEGRDNIVELSKRAISEEAVPLNTNPQTKKSKKRKGNDS</sequence>
<comment type="function">
    <text evidence="5">DNA-dependent RNA polymerase which catalyzes the transcription of DNA into RNA using the four ribonucleoside triphosphates as substrates.</text>
</comment>
<reference evidence="7" key="1">
    <citation type="submission" date="2023-02" db="EMBL/GenBank/DDBJ databases">
        <title>Genome of toxic invasive species Heracleum sosnowskyi carries increased number of genes despite the absence of recent whole-genome duplications.</title>
        <authorList>
            <person name="Schelkunov M."/>
            <person name="Shtratnikova V."/>
            <person name="Makarenko M."/>
            <person name="Klepikova A."/>
            <person name="Omelchenko D."/>
            <person name="Novikova G."/>
            <person name="Obukhova E."/>
            <person name="Bogdanov V."/>
            <person name="Penin A."/>
            <person name="Logacheva M."/>
        </authorList>
    </citation>
    <scope>NUCLEOTIDE SEQUENCE</scope>
    <source>
        <strain evidence="7">Hsosn_3</strain>
        <tissue evidence="7">Leaf</tissue>
    </source>
</reference>
<proteinExistence type="predicted"/>
<comment type="caution">
    <text evidence="7">The sequence shown here is derived from an EMBL/GenBank/DDBJ whole genome shotgun (WGS) entry which is preliminary data.</text>
</comment>